<keyword evidence="7" id="KW-1133">Transmembrane helix</keyword>
<dbReference type="PANTHER" id="PTHR19343">
    <property type="entry name" value="T CELL RECEPTOR ALPHA VARIABLE 1-2"/>
    <property type="match status" value="1"/>
</dbReference>
<sequence length="283" mass="32065">ITVGFYCLLSPLWLCLHWTSSSNSETVRQSQNKVYKQEGESVTLDCSFTLSFNYYVMNWYQQPFGERMTEVMSIYSDSTSSSKGRYSVSFQKGNKILTLTITGLTLTDSGVYFCAVGEVPRVYRCGNNNYGLHFGAGTRLTVKPNVQDPDPSVYQMRSPKTGRTVCLFTDFDSQADFQKPEGATVISLNSTVLDMKVMDSKSNGALTWNSETNIEFSTLNFKKIVFVSLFLLLDYSCDAKLIEKSFETDMDLNFYNLLVIGLRILLLKVIGFNLFMTLRLWSC</sequence>
<protein>
    <recommendedName>
        <fullName evidence="9">Ig-like domain-containing protein</fullName>
    </recommendedName>
</protein>
<dbReference type="InterPro" id="IPR003599">
    <property type="entry name" value="Ig_sub"/>
</dbReference>
<dbReference type="SMART" id="SM00409">
    <property type="entry name" value="IG"/>
    <property type="match status" value="1"/>
</dbReference>
<dbReference type="Pfam" id="PF07686">
    <property type="entry name" value="V-set"/>
    <property type="match status" value="1"/>
</dbReference>
<dbReference type="GeneTree" id="ENSGT00940000164554"/>
<dbReference type="InterPro" id="IPR051006">
    <property type="entry name" value="TCR_variable_domain"/>
</dbReference>
<dbReference type="GO" id="GO:0002250">
    <property type="term" value="P:adaptive immune response"/>
    <property type="evidence" value="ECO:0007669"/>
    <property type="project" value="UniProtKB-KW"/>
</dbReference>
<keyword evidence="11" id="KW-1185">Reference proteome</keyword>
<feature type="domain" description="Ig-like" evidence="9">
    <location>
        <begin position="25"/>
        <end position="116"/>
    </location>
</feature>
<feature type="transmembrane region" description="Helical" evidence="7">
    <location>
        <begin position="254"/>
        <end position="275"/>
    </location>
</feature>
<reference evidence="10" key="2">
    <citation type="submission" date="2025-09" db="UniProtKB">
        <authorList>
            <consortium name="Ensembl"/>
        </authorList>
    </citation>
    <scope>IDENTIFICATION</scope>
</reference>
<evidence type="ECO:0000313" key="10">
    <source>
        <dbReference type="Ensembl" id="ENSCAFP00020009699.1"/>
    </source>
</evidence>
<dbReference type="SMART" id="SM00406">
    <property type="entry name" value="IGv"/>
    <property type="match status" value="1"/>
</dbReference>
<keyword evidence="7" id="KW-0472">Membrane</keyword>
<dbReference type="Ensembl" id="ENSCAFT00020011278.1">
    <property type="protein sequence ID" value="ENSCAFP00020009699.1"/>
    <property type="gene ID" value="ENSCAFG00020007875.1"/>
</dbReference>
<dbReference type="InterPro" id="IPR015370">
    <property type="entry name" value="TCR_alpha_C"/>
</dbReference>
<dbReference type="GO" id="GO:0042605">
    <property type="term" value="F:peptide antigen binding"/>
    <property type="evidence" value="ECO:0007669"/>
    <property type="project" value="TreeGrafter"/>
</dbReference>
<keyword evidence="2" id="KW-0391">Immunity</keyword>
<dbReference type="Proteomes" id="UP000694391">
    <property type="component" value="Unplaced"/>
</dbReference>
<evidence type="ECO:0000256" key="5">
    <source>
        <dbReference type="ARBA" id="ARBA00023319"/>
    </source>
</evidence>
<feature type="signal peptide" evidence="8">
    <location>
        <begin position="1"/>
        <end position="24"/>
    </location>
</feature>
<accession>A0A8C0K3Q2</accession>
<keyword evidence="1 8" id="KW-0732">Signal</keyword>
<dbReference type="Gene3D" id="2.60.40.10">
    <property type="entry name" value="Immunoglobulins"/>
    <property type="match status" value="2"/>
</dbReference>
<evidence type="ECO:0000259" key="9">
    <source>
        <dbReference type="PROSITE" id="PS50835"/>
    </source>
</evidence>
<evidence type="ECO:0000256" key="3">
    <source>
        <dbReference type="ARBA" id="ARBA00023130"/>
    </source>
</evidence>
<evidence type="ECO:0000256" key="1">
    <source>
        <dbReference type="ARBA" id="ARBA00022729"/>
    </source>
</evidence>
<keyword evidence="5" id="KW-0393">Immunoglobulin domain</keyword>
<dbReference type="PROSITE" id="PS50835">
    <property type="entry name" value="IG_LIKE"/>
    <property type="match status" value="1"/>
</dbReference>
<dbReference type="PANTHER" id="PTHR19343:SF24">
    <property type="entry name" value="T CELL RECEPTOR ALPHA VARIABLE 29_DELTA VARIABLE 5"/>
    <property type="match status" value="1"/>
</dbReference>
<keyword evidence="6" id="KW-1279">T cell receptor</keyword>
<evidence type="ECO:0000256" key="6">
    <source>
        <dbReference type="ARBA" id="ARBA00043266"/>
    </source>
</evidence>
<evidence type="ECO:0000256" key="2">
    <source>
        <dbReference type="ARBA" id="ARBA00022859"/>
    </source>
</evidence>
<dbReference type="GO" id="GO:0042101">
    <property type="term" value="C:T cell receptor complex"/>
    <property type="evidence" value="ECO:0007669"/>
    <property type="project" value="UniProtKB-KW"/>
</dbReference>
<dbReference type="Pfam" id="PF09291">
    <property type="entry name" value="DUF1968"/>
    <property type="match status" value="1"/>
</dbReference>
<dbReference type="AlphaFoldDB" id="A0A8C0K3Q2"/>
<keyword evidence="7" id="KW-0812">Transmembrane</keyword>
<keyword evidence="4" id="KW-0675">Receptor</keyword>
<feature type="chain" id="PRO_5034683487" description="Ig-like domain-containing protein" evidence="8">
    <location>
        <begin position="25"/>
        <end position="283"/>
    </location>
</feature>
<dbReference type="SUPFAM" id="SSF48726">
    <property type="entry name" value="Immunoglobulin"/>
    <property type="match status" value="2"/>
</dbReference>
<keyword evidence="3" id="KW-1064">Adaptive immunity</keyword>
<evidence type="ECO:0000256" key="7">
    <source>
        <dbReference type="SAM" id="Phobius"/>
    </source>
</evidence>
<dbReference type="InterPro" id="IPR013106">
    <property type="entry name" value="Ig_V-set"/>
</dbReference>
<proteinExistence type="predicted"/>
<evidence type="ECO:0000256" key="4">
    <source>
        <dbReference type="ARBA" id="ARBA00023170"/>
    </source>
</evidence>
<dbReference type="InterPro" id="IPR036179">
    <property type="entry name" value="Ig-like_dom_sf"/>
</dbReference>
<evidence type="ECO:0000256" key="8">
    <source>
        <dbReference type="SAM" id="SignalP"/>
    </source>
</evidence>
<organism evidence="10 11">
    <name type="scientific">Canis lupus dingo</name>
    <name type="common">dingo</name>
    <dbReference type="NCBI Taxonomy" id="286419"/>
    <lineage>
        <taxon>Eukaryota</taxon>
        <taxon>Metazoa</taxon>
        <taxon>Chordata</taxon>
        <taxon>Craniata</taxon>
        <taxon>Vertebrata</taxon>
        <taxon>Euteleostomi</taxon>
        <taxon>Mammalia</taxon>
        <taxon>Eutheria</taxon>
        <taxon>Laurasiatheria</taxon>
        <taxon>Carnivora</taxon>
        <taxon>Caniformia</taxon>
        <taxon>Canidae</taxon>
        <taxon>Canis</taxon>
    </lineage>
</organism>
<dbReference type="InterPro" id="IPR013783">
    <property type="entry name" value="Ig-like_fold"/>
</dbReference>
<dbReference type="InterPro" id="IPR007110">
    <property type="entry name" value="Ig-like_dom"/>
</dbReference>
<evidence type="ECO:0000313" key="11">
    <source>
        <dbReference type="Proteomes" id="UP000694391"/>
    </source>
</evidence>
<name>A0A8C0K3Q2_CANLU</name>
<reference evidence="10" key="1">
    <citation type="submission" date="2025-08" db="UniProtKB">
        <authorList>
            <consortium name="Ensembl"/>
        </authorList>
    </citation>
    <scope>IDENTIFICATION</scope>
</reference>